<feature type="transmembrane region" description="Helical" evidence="2">
    <location>
        <begin position="190"/>
        <end position="215"/>
    </location>
</feature>
<feature type="domain" description="DUF6533" evidence="3">
    <location>
        <begin position="14"/>
        <end position="58"/>
    </location>
</feature>
<accession>A0A409VPY0</accession>
<feature type="transmembrane region" description="Helical" evidence="2">
    <location>
        <begin position="370"/>
        <end position="389"/>
    </location>
</feature>
<keyword evidence="5" id="KW-1185">Reference proteome</keyword>
<evidence type="ECO:0000313" key="4">
    <source>
        <dbReference type="EMBL" id="PPQ68288.1"/>
    </source>
</evidence>
<feature type="transmembrane region" description="Helical" evidence="2">
    <location>
        <begin position="86"/>
        <end position="110"/>
    </location>
</feature>
<feature type="transmembrane region" description="Helical" evidence="2">
    <location>
        <begin position="43"/>
        <end position="66"/>
    </location>
</feature>
<keyword evidence="2" id="KW-1133">Transmembrane helix</keyword>
<feature type="transmembrane region" description="Helical" evidence="2">
    <location>
        <begin position="117"/>
        <end position="136"/>
    </location>
</feature>
<comment type="caution">
    <text evidence="4">The sequence shown here is derived from an EMBL/GenBank/DDBJ whole genome shotgun (WGS) entry which is preliminary data.</text>
</comment>
<evidence type="ECO:0000313" key="5">
    <source>
        <dbReference type="Proteomes" id="UP000284842"/>
    </source>
</evidence>
<keyword evidence="2" id="KW-0812">Transmembrane</keyword>
<dbReference type="EMBL" id="NHTK01006011">
    <property type="protein sequence ID" value="PPQ68288.1"/>
    <property type="molecule type" value="Genomic_DNA"/>
</dbReference>
<feature type="region of interest" description="Disordered" evidence="1">
    <location>
        <begin position="553"/>
        <end position="575"/>
    </location>
</feature>
<organism evidence="4 5">
    <name type="scientific">Panaeolus cyanescens</name>
    <dbReference type="NCBI Taxonomy" id="181874"/>
    <lineage>
        <taxon>Eukaryota</taxon>
        <taxon>Fungi</taxon>
        <taxon>Dikarya</taxon>
        <taxon>Basidiomycota</taxon>
        <taxon>Agaricomycotina</taxon>
        <taxon>Agaricomycetes</taxon>
        <taxon>Agaricomycetidae</taxon>
        <taxon>Agaricales</taxon>
        <taxon>Agaricineae</taxon>
        <taxon>Galeropsidaceae</taxon>
        <taxon>Panaeolus</taxon>
    </lineage>
</organism>
<gene>
    <name evidence="4" type="ORF">CVT24_005104</name>
</gene>
<keyword evidence="2" id="KW-0472">Membrane</keyword>
<dbReference type="AlphaFoldDB" id="A0A409VPY0"/>
<dbReference type="InterPro" id="IPR045340">
    <property type="entry name" value="DUF6533"/>
</dbReference>
<dbReference type="InParanoid" id="A0A409VPY0"/>
<proteinExistence type="predicted"/>
<evidence type="ECO:0000256" key="2">
    <source>
        <dbReference type="SAM" id="Phobius"/>
    </source>
</evidence>
<feature type="transmembrane region" description="Helical" evidence="2">
    <location>
        <begin position="344"/>
        <end position="364"/>
    </location>
</feature>
<dbReference type="Proteomes" id="UP000284842">
    <property type="component" value="Unassembled WGS sequence"/>
</dbReference>
<feature type="compositionally biased region" description="Low complexity" evidence="1">
    <location>
        <begin position="566"/>
        <end position="575"/>
    </location>
</feature>
<feature type="transmembrane region" description="Helical" evidence="2">
    <location>
        <begin position="156"/>
        <end position="178"/>
    </location>
</feature>
<feature type="transmembrane region" description="Helical" evidence="2">
    <location>
        <begin position="437"/>
        <end position="455"/>
    </location>
</feature>
<dbReference type="Pfam" id="PF20151">
    <property type="entry name" value="DUF6533"/>
    <property type="match status" value="1"/>
</dbReference>
<protein>
    <recommendedName>
        <fullName evidence="3">DUF6533 domain-containing protein</fullName>
    </recommendedName>
</protein>
<feature type="transmembrane region" description="Helical" evidence="2">
    <location>
        <begin position="476"/>
        <end position="495"/>
    </location>
</feature>
<evidence type="ECO:0000256" key="1">
    <source>
        <dbReference type="SAM" id="MobiDB-lite"/>
    </source>
</evidence>
<evidence type="ECO:0000259" key="3">
    <source>
        <dbReference type="Pfam" id="PF20151"/>
    </source>
</evidence>
<dbReference type="OrthoDB" id="3020506at2759"/>
<sequence>MPEITRLLTSRKFYAEVAALILLALDHLATLKFEWKCIWRGPLGLVNILYLISRYTAVITLITHHILIHKHLANPPVSPETCRRWILSLLSVANVILVVLDTVLFLRIYALYQKRKWVFLILIPIFAQPIVAIPSVHRNLQKEGSVDGICNADGSMGTSFAVCFTILFTHIVLWLATFIQRNIALGHAAVVKLVVIESTWALAIVFALMAAIAPYSSMPKMVSPFFALSLGTSIFSIMSMVLQPFNEFWAIFPPPPCCVRLSKPAHLYVMIEDIESTNQRFLQQNDSGSTPCPGPGSSLDLEIRVHKHMDSESKADTSFTYRAHYALIHTHLAKAPVPLLACRAWVSSLLMLSILTLLILDTVLFLRGKFFVVTTCPTLMIMDIAYALYQKRKQIFWLLLPVAVQPISAGVSVQKLLFKGDLLDGFCNLEGSVIDAAHLGGAIFFAHFTLWLATFHQRNVARGQAVVVKLVVQESAWALAALLAMIAAITPYTSIKHQLSPFFPLPWTITLQSIMTCRLIMSMRQLHVEQSGREENTGEDRYVLSTVVDMSFNTSSDLESPPMPTTPSTSSGTSP</sequence>
<feature type="transmembrane region" description="Helical" evidence="2">
    <location>
        <begin position="396"/>
        <end position="417"/>
    </location>
</feature>
<feature type="transmembrane region" description="Helical" evidence="2">
    <location>
        <begin position="221"/>
        <end position="242"/>
    </location>
</feature>
<name>A0A409VPY0_9AGAR</name>
<reference evidence="4 5" key="1">
    <citation type="journal article" date="2018" name="Evol. Lett.">
        <title>Horizontal gene cluster transfer increased hallucinogenic mushroom diversity.</title>
        <authorList>
            <person name="Reynolds H.T."/>
            <person name="Vijayakumar V."/>
            <person name="Gluck-Thaler E."/>
            <person name="Korotkin H.B."/>
            <person name="Matheny P.B."/>
            <person name="Slot J.C."/>
        </authorList>
    </citation>
    <scope>NUCLEOTIDE SEQUENCE [LARGE SCALE GENOMIC DNA]</scope>
    <source>
        <strain evidence="4 5">2629</strain>
    </source>
</reference>